<feature type="compositionally biased region" description="Pro residues" evidence="1">
    <location>
        <begin position="199"/>
        <end position="224"/>
    </location>
</feature>
<dbReference type="Proteomes" id="UP000241107">
    <property type="component" value="Unassembled WGS sequence"/>
</dbReference>
<evidence type="ECO:0000313" key="3">
    <source>
        <dbReference type="Proteomes" id="UP000241107"/>
    </source>
</evidence>
<protein>
    <submittedName>
        <fullName evidence="2">Uncharacterized protein</fullName>
    </submittedName>
</protein>
<dbReference type="EMBL" id="PYFQ01000023">
    <property type="protein sequence ID" value="PSK33728.1"/>
    <property type="molecule type" value="Genomic_DNA"/>
</dbReference>
<reference evidence="2 3" key="1">
    <citation type="submission" date="2018-03" db="EMBL/GenBank/DDBJ databases">
        <title>Candida pseudohaemulonii genome assembly and annotation.</title>
        <authorList>
            <person name="Munoz J.F."/>
            <person name="Gade L.G."/>
            <person name="Chow N.A."/>
            <person name="Litvintseva A.P."/>
            <person name="Loparev V.N."/>
            <person name="Cuomo C.A."/>
        </authorList>
    </citation>
    <scope>NUCLEOTIDE SEQUENCE [LARGE SCALE GENOMIC DNA]</scope>
    <source>
        <strain evidence="2 3">B12108</strain>
    </source>
</reference>
<dbReference type="RefSeq" id="XP_024711309.1">
    <property type="nucleotide sequence ID" value="XM_024860501.1"/>
</dbReference>
<organism evidence="2 3">
    <name type="scientific">Candidozyma pseudohaemuli</name>
    <dbReference type="NCBI Taxonomy" id="418784"/>
    <lineage>
        <taxon>Eukaryota</taxon>
        <taxon>Fungi</taxon>
        <taxon>Dikarya</taxon>
        <taxon>Ascomycota</taxon>
        <taxon>Saccharomycotina</taxon>
        <taxon>Pichiomycetes</taxon>
        <taxon>Metschnikowiaceae</taxon>
        <taxon>Candidozyma</taxon>
    </lineage>
</organism>
<accession>A0A2P7YCM8</accession>
<comment type="caution">
    <text evidence="2">The sequence shown here is derived from an EMBL/GenBank/DDBJ whole genome shotgun (WGS) entry which is preliminary data.</text>
</comment>
<dbReference type="VEuPathDB" id="FungiDB:C7M61_005192"/>
<gene>
    <name evidence="2" type="ORF">C7M61_005192</name>
</gene>
<sequence length="326" mass="36057">MYSLPPIPYSHGNPSYRGCPSPGHTFSAWELSEYGPYHHLSDARHPSLFNPFYGTKRYKPGDVWEVTEDDPRFHPYPGWPNPWEAHYGSLNGNLNGSGSFNGSFGGNGGFVAISPNLPPPGSGLRSGWNGEFGVDIHGNRGFKETGSNGKEWLNLGVPSEDHDLFNEEPEPVVERYTNGVRDEPTRTHKRRTRRRKRPSPPPPLIEPPPNQQIPPPPPPPPPPLLKTRSADAVLETAATFSPTAADLNLHDRHFFPKTYTDHRSQAVLAGKPPNWIDAVIAESNHCLEPCGSHMSGDSPTYGELATMVERLLESGSEIREISPAEW</sequence>
<name>A0A2P7YCM8_9ASCO</name>
<dbReference type="AlphaFoldDB" id="A0A2P7YCM8"/>
<dbReference type="OrthoDB" id="10492223at2759"/>
<evidence type="ECO:0000256" key="1">
    <source>
        <dbReference type="SAM" id="MobiDB-lite"/>
    </source>
</evidence>
<keyword evidence="3" id="KW-1185">Reference proteome</keyword>
<proteinExistence type="predicted"/>
<evidence type="ECO:0000313" key="2">
    <source>
        <dbReference type="EMBL" id="PSK33728.1"/>
    </source>
</evidence>
<feature type="compositionally biased region" description="Basic residues" evidence="1">
    <location>
        <begin position="187"/>
        <end position="198"/>
    </location>
</feature>
<dbReference type="GeneID" id="36568578"/>
<feature type="region of interest" description="Disordered" evidence="1">
    <location>
        <begin position="160"/>
        <end position="227"/>
    </location>
</feature>